<feature type="transmembrane region" description="Helical" evidence="2">
    <location>
        <begin position="34"/>
        <end position="51"/>
    </location>
</feature>
<feature type="transmembrane region" description="Helical" evidence="2">
    <location>
        <begin position="156"/>
        <end position="176"/>
    </location>
</feature>
<dbReference type="InterPro" id="IPR010656">
    <property type="entry name" value="DctM"/>
</dbReference>
<dbReference type="RefSeq" id="WP_309651067.1">
    <property type="nucleotide sequence ID" value="NZ_JARWAK010000001.1"/>
</dbReference>
<gene>
    <name evidence="4" type="ORF">QC818_01550</name>
</gene>
<keyword evidence="2" id="KW-0472">Membrane</keyword>
<feature type="transmembrane region" description="Helical" evidence="2">
    <location>
        <begin position="366"/>
        <end position="387"/>
    </location>
</feature>
<dbReference type="Pfam" id="PF06808">
    <property type="entry name" value="DctM"/>
    <property type="match status" value="1"/>
</dbReference>
<keyword evidence="2" id="KW-0812">Transmembrane</keyword>
<feature type="transmembrane region" description="Helical" evidence="2">
    <location>
        <begin position="326"/>
        <end position="346"/>
    </location>
</feature>
<evidence type="ECO:0000313" key="5">
    <source>
        <dbReference type="Proteomes" id="UP001264519"/>
    </source>
</evidence>
<feature type="transmembrane region" description="Helical" evidence="2">
    <location>
        <begin position="124"/>
        <end position="144"/>
    </location>
</feature>
<comment type="subcellular location">
    <subcellularLocation>
        <location evidence="1">Cell inner membrane</location>
        <topology evidence="1">Multi-pass membrane protein</topology>
    </subcellularLocation>
</comment>
<keyword evidence="5" id="KW-1185">Reference proteome</keyword>
<evidence type="ECO:0000313" key="4">
    <source>
        <dbReference type="EMBL" id="MDR5865474.1"/>
    </source>
</evidence>
<feature type="transmembrane region" description="Helical" evidence="2">
    <location>
        <begin position="835"/>
        <end position="851"/>
    </location>
</feature>
<feature type="transmembrane region" description="Helical" evidence="2">
    <location>
        <begin position="196"/>
        <end position="219"/>
    </location>
</feature>
<evidence type="ECO:0000256" key="1">
    <source>
        <dbReference type="RuleBase" id="RU369079"/>
    </source>
</evidence>
<keyword evidence="1" id="KW-0997">Cell inner membrane</keyword>
<feature type="transmembrane region" description="Helical" evidence="2">
    <location>
        <begin position="705"/>
        <end position="723"/>
    </location>
</feature>
<evidence type="ECO:0000256" key="2">
    <source>
        <dbReference type="SAM" id="Phobius"/>
    </source>
</evidence>
<accession>A0ABU1FZ49</accession>
<feature type="domain" description="TRAP C4-dicarboxylate transport system permease DctM subunit" evidence="3">
    <location>
        <begin position="138"/>
        <end position="672"/>
    </location>
</feature>
<dbReference type="NCBIfam" id="TIGR02123">
    <property type="entry name" value="TRAP_fused"/>
    <property type="match status" value="1"/>
</dbReference>
<sequence length="864" mass="93047">MTEDKQRAPGAEVDLEDMVASSDSGARKPAGTPGRLLVGIAAAWSLFQLWISSPIPFTLGFGVFNATEARSIHLAFALFLAYMAYPALKRSPRDRIPLQDWGLAALAAFCGAYMFIFYEQLAERPGAPILQDVIVGVVGILLLLEATRRALGPPLMIVALVFLVYSLAGPWMPGILAHGGVSLQGLINHQWLTTQGVFGIALGVSTSFVFLFVLFGALLDKAGAGNYFIKVAFSLLGHYRGGPAKAAVVASGMTGLISGSSIANVVTTGTFTVPMMKRVGFPAEKAGAVEVASSVNGQIMPPVMGAAAFLMVEYVGISYVEVIKHAFLPALISYIALVYIVHLEALKANMQGLESSNPAKPLVRKVVGFLAGLLLMMITALAVYYGLGWLKPLLGDATPWVVAVVLAAVYVGLLKVAAGYPELELDDPDEPVYKLPRTKPTVMVGLQYLLPVIVLIWCLMVERLSPGLSAFWATVFMIFIMITQRPITAIFRHRSDLGADIREGLHDLWEGLVTGARNMIGIGIATATAGIIVGAVSQTGVGLVLADVVEILSMGNLLLILLFTAVLSLILGMGLPTTANYIVVSALLAPVIVQLGEQNGLLVPLIAVHLFVFYFGIMADVTPPVGLASFAAAAVSGGDPIRTGFQAFYYSLRTAALPFLFIFNTDLLLIDVSLFQGVLIFVVATVAMLIFAAATQGFLITRSRWYESLLLLLVAFTLFRPGFWMDMIHDPYREVPPAQFVEALGSVDEETTLRIQISGLDAYGDPMTTYMTLPVPEGETGEERLANLGLELFVEEGRAVVDMVTYGSQAAELGFDFDQEIIQVQAPVDRWTKEWMWIPAFLVFGLVVLLQRRRREQGGDAVSA</sequence>
<comment type="function">
    <text evidence="1">Part of the tripartite ATP-independent periplasmic (TRAP) transport system.</text>
</comment>
<name>A0ABU1FZ49_9GAMM</name>
<feature type="transmembrane region" description="Helical" evidence="2">
    <location>
        <begin position="466"/>
        <end position="484"/>
    </location>
</feature>
<feature type="transmembrane region" description="Helical" evidence="2">
    <location>
        <begin position="303"/>
        <end position="320"/>
    </location>
</feature>
<feature type="transmembrane region" description="Helical" evidence="2">
    <location>
        <begin position="551"/>
        <end position="571"/>
    </location>
</feature>
<feature type="transmembrane region" description="Helical" evidence="2">
    <location>
        <begin position="647"/>
        <end position="668"/>
    </location>
</feature>
<organism evidence="4 5">
    <name type="scientific">Halomonas koreensis</name>
    <dbReference type="NCBI Taxonomy" id="245385"/>
    <lineage>
        <taxon>Bacteria</taxon>
        <taxon>Pseudomonadati</taxon>
        <taxon>Pseudomonadota</taxon>
        <taxon>Gammaproteobacteria</taxon>
        <taxon>Oceanospirillales</taxon>
        <taxon>Halomonadaceae</taxon>
        <taxon>Halomonas</taxon>
    </lineage>
</organism>
<feature type="transmembrane region" description="Helical" evidence="2">
    <location>
        <begin position="100"/>
        <end position="118"/>
    </location>
</feature>
<dbReference type="PANTHER" id="PTHR43849:SF2">
    <property type="entry name" value="BLL3936 PROTEIN"/>
    <property type="match status" value="1"/>
</dbReference>
<dbReference type="Proteomes" id="UP001264519">
    <property type="component" value="Unassembled WGS sequence"/>
</dbReference>
<dbReference type="InterPro" id="IPR021814">
    <property type="entry name" value="DUF3394"/>
</dbReference>
<keyword evidence="2" id="KW-1133">Transmembrane helix</keyword>
<feature type="transmembrane region" description="Helical" evidence="2">
    <location>
        <begin position="399"/>
        <end position="420"/>
    </location>
</feature>
<dbReference type="PANTHER" id="PTHR43849">
    <property type="entry name" value="BLL3936 PROTEIN"/>
    <property type="match status" value="1"/>
</dbReference>
<feature type="transmembrane region" description="Helical" evidence="2">
    <location>
        <begin position="674"/>
        <end position="693"/>
    </location>
</feature>
<dbReference type="Pfam" id="PF11874">
    <property type="entry name" value="DUF3394"/>
    <property type="match status" value="1"/>
</dbReference>
<dbReference type="EMBL" id="JARWAK010000001">
    <property type="protein sequence ID" value="MDR5865474.1"/>
    <property type="molecule type" value="Genomic_DNA"/>
</dbReference>
<reference evidence="4 5" key="1">
    <citation type="submission" date="2023-04" db="EMBL/GenBank/DDBJ databases">
        <title>A long-awaited taxogenomic arrangement of the family Halomonadaceae.</title>
        <authorList>
            <person name="De La Haba R."/>
            <person name="Chuvochina M."/>
            <person name="Wittouck S."/>
            <person name="Arahal D.R."/>
            <person name="Sanchez-Porro C."/>
            <person name="Hugenholtz P."/>
            <person name="Ventosa A."/>
        </authorList>
    </citation>
    <scope>NUCLEOTIDE SEQUENCE [LARGE SCALE GENOMIC DNA]</scope>
    <source>
        <strain evidence="4 5">DSM 23530</strain>
    </source>
</reference>
<feature type="transmembrane region" description="Helical" evidence="2">
    <location>
        <begin position="71"/>
        <end position="88"/>
    </location>
</feature>
<protein>
    <submittedName>
        <fullName evidence="4">TRAP transporter permease</fullName>
    </submittedName>
</protein>
<keyword evidence="1" id="KW-0813">Transport</keyword>
<comment type="caution">
    <text evidence="4">The sequence shown here is derived from an EMBL/GenBank/DDBJ whole genome shotgun (WGS) entry which is preliminary data.</text>
</comment>
<dbReference type="InterPro" id="IPR011853">
    <property type="entry name" value="TRAP_DctM-Dct_fused"/>
</dbReference>
<feature type="transmembrane region" description="Helical" evidence="2">
    <location>
        <begin position="520"/>
        <end position="545"/>
    </location>
</feature>
<keyword evidence="1" id="KW-1003">Cell membrane</keyword>
<evidence type="ECO:0000259" key="3">
    <source>
        <dbReference type="Pfam" id="PF06808"/>
    </source>
</evidence>
<feature type="transmembrane region" description="Helical" evidence="2">
    <location>
        <begin position="602"/>
        <end position="635"/>
    </location>
</feature>
<feature type="transmembrane region" description="Helical" evidence="2">
    <location>
        <begin position="441"/>
        <end position="460"/>
    </location>
</feature>
<proteinExistence type="predicted"/>